<proteinExistence type="predicted"/>
<dbReference type="OrthoDB" id="3827359at2"/>
<gene>
    <name evidence="1" type="ORF">AUCHE_08_06050</name>
</gene>
<dbReference type="Proteomes" id="UP000008495">
    <property type="component" value="Unassembled WGS sequence"/>
</dbReference>
<protein>
    <submittedName>
        <fullName evidence="1">Uncharacterized protein</fullName>
    </submittedName>
</protein>
<comment type="caution">
    <text evidence="1">The sequence shown here is derived from an EMBL/GenBank/DDBJ whole genome shotgun (WGS) entry which is preliminary data.</text>
</comment>
<evidence type="ECO:0000313" key="2">
    <source>
        <dbReference type="Proteomes" id="UP000008495"/>
    </source>
</evidence>
<evidence type="ECO:0000313" key="1">
    <source>
        <dbReference type="EMBL" id="GAB78358.1"/>
    </source>
</evidence>
<name>K6V803_9MICO</name>
<dbReference type="EMBL" id="BAGZ01000008">
    <property type="protein sequence ID" value="GAB78358.1"/>
    <property type="molecule type" value="Genomic_DNA"/>
</dbReference>
<sequence length="181" mass="19789">MRWERLFEDLEAQWDADAQASRAAEVADRTRRERATVTLVDRLAVHRGKLAILLAGGQRVEGEPQEIGADFVVLAEHGRRHLVPLAAVVQITGLGGRSAGARQAARIRRFGLGYALRALARDRVAVVLEDLSGRSLTGTVDVVGADHLDLSEHPLDLPRRGEYVQGRRCLPLYALVCVSLG</sequence>
<dbReference type="eggNOG" id="ENOG5032Z7Q">
    <property type="taxonomic scope" value="Bacteria"/>
</dbReference>
<keyword evidence="2" id="KW-1185">Reference proteome</keyword>
<accession>K6V803</accession>
<dbReference type="STRING" id="100225.SAMN05421595_0875"/>
<organism evidence="1 2">
    <name type="scientific">Austwickia chelonae NBRC 105200</name>
    <dbReference type="NCBI Taxonomy" id="1184607"/>
    <lineage>
        <taxon>Bacteria</taxon>
        <taxon>Bacillati</taxon>
        <taxon>Actinomycetota</taxon>
        <taxon>Actinomycetes</taxon>
        <taxon>Micrococcales</taxon>
        <taxon>Dermatophilaceae</taxon>
        <taxon>Austwickia</taxon>
    </lineage>
</organism>
<dbReference type="AlphaFoldDB" id="K6V803"/>
<reference evidence="1 2" key="1">
    <citation type="submission" date="2012-08" db="EMBL/GenBank/DDBJ databases">
        <title>Whole genome shotgun sequence of Austwickia chelonae NBRC 105200.</title>
        <authorList>
            <person name="Yoshida I."/>
            <person name="Hosoyama A."/>
            <person name="Tsuchikane K."/>
            <person name="Katsumata H."/>
            <person name="Ando Y."/>
            <person name="Ohji S."/>
            <person name="Hamada M."/>
            <person name="Tamura T."/>
            <person name="Yamazoe A."/>
            <person name="Yamazaki S."/>
            <person name="Fujita N."/>
        </authorList>
    </citation>
    <scope>NUCLEOTIDE SEQUENCE [LARGE SCALE GENOMIC DNA]</scope>
    <source>
        <strain evidence="1 2">NBRC 105200</strain>
    </source>
</reference>